<dbReference type="RefSeq" id="WP_011951510.1">
    <property type="nucleotide sequence ID" value="NZ_CP059319.1"/>
</dbReference>
<dbReference type="EMBL" id="CP059319">
    <property type="protein sequence ID" value="QTH23022.1"/>
    <property type="molecule type" value="Genomic_DNA"/>
</dbReference>
<feature type="domain" description="Core-binding (CB)" evidence="7">
    <location>
        <begin position="100"/>
        <end position="181"/>
    </location>
</feature>
<evidence type="ECO:0000256" key="3">
    <source>
        <dbReference type="ARBA" id="ARBA00023125"/>
    </source>
</evidence>
<dbReference type="AlphaFoldDB" id="A0A975HF54"/>
<organism evidence="8 9">
    <name type="scientific">Rhizorhabdus wittichii</name>
    <dbReference type="NCBI Taxonomy" id="160791"/>
    <lineage>
        <taxon>Bacteria</taxon>
        <taxon>Pseudomonadati</taxon>
        <taxon>Pseudomonadota</taxon>
        <taxon>Alphaproteobacteria</taxon>
        <taxon>Sphingomonadales</taxon>
        <taxon>Sphingomonadaceae</taxon>
        <taxon>Rhizorhabdus</taxon>
    </lineage>
</organism>
<dbReference type="OMA" id="IDALWTI"/>
<dbReference type="Pfam" id="PF00589">
    <property type="entry name" value="Phage_integrase"/>
    <property type="match status" value="1"/>
</dbReference>
<gene>
    <name evidence="8" type="ORF">HRJ34_05785</name>
</gene>
<dbReference type="InterPro" id="IPR002104">
    <property type="entry name" value="Integrase_catalytic"/>
</dbReference>
<dbReference type="PANTHER" id="PTHR30629:SF2">
    <property type="entry name" value="PROPHAGE INTEGRASE INTS-RELATED"/>
    <property type="match status" value="1"/>
</dbReference>
<dbReference type="PROSITE" id="PS51900">
    <property type="entry name" value="CB"/>
    <property type="match status" value="1"/>
</dbReference>
<proteinExistence type="inferred from homology"/>
<dbReference type="Gene3D" id="1.10.150.130">
    <property type="match status" value="1"/>
</dbReference>
<dbReference type="Gene3D" id="1.10.443.10">
    <property type="entry name" value="Intergrase catalytic core"/>
    <property type="match status" value="1"/>
</dbReference>
<evidence type="ECO:0000256" key="2">
    <source>
        <dbReference type="ARBA" id="ARBA00022908"/>
    </source>
</evidence>
<dbReference type="InterPro" id="IPR011010">
    <property type="entry name" value="DNA_brk_join_enz"/>
</dbReference>
<evidence type="ECO:0000256" key="4">
    <source>
        <dbReference type="ARBA" id="ARBA00023172"/>
    </source>
</evidence>
<evidence type="ECO:0000259" key="7">
    <source>
        <dbReference type="PROSITE" id="PS51900"/>
    </source>
</evidence>
<dbReference type="Pfam" id="PF13356">
    <property type="entry name" value="Arm-DNA-bind_3"/>
    <property type="match status" value="1"/>
</dbReference>
<keyword evidence="4" id="KW-0233">DNA recombination</keyword>
<dbReference type="InterPro" id="IPR050808">
    <property type="entry name" value="Phage_Integrase"/>
</dbReference>
<evidence type="ECO:0000313" key="8">
    <source>
        <dbReference type="EMBL" id="QTH23022.1"/>
    </source>
</evidence>
<dbReference type="GO" id="GO:0015074">
    <property type="term" value="P:DNA integration"/>
    <property type="evidence" value="ECO:0007669"/>
    <property type="project" value="UniProtKB-KW"/>
</dbReference>
<reference evidence="8" key="1">
    <citation type="submission" date="2020-07" db="EMBL/GenBank/DDBJ databases">
        <authorList>
            <person name="Camacho E."/>
        </authorList>
    </citation>
    <scope>NUCLEOTIDE SEQUENCE</scope>
    <source>
        <strain evidence="8">MPO218</strain>
    </source>
</reference>
<evidence type="ECO:0000259" key="6">
    <source>
        <dbReference type="PROSITE" id="PS51898"/>
    </source>
</evidence>
<name>A0A975HF54_9SPHN</name>
<dbReference type="Gene3D" id="3.30.160.390">
    <property type="entry name" value="Integrase, DNA-binding domain"/>
    <property type="match status" value="1"/>
</dbReference>
<dbReference type="PROSITE" id="PS51898">
    <property type="entry name" value="TYR_RECOMBINASE"/>
    <property type="match status" value="1"/>
</dbReference>
<dbReference type="GO" id="GO:0006310">
    <property type="term" value="P:DNA recombination"/>
    <property type="evidence" value="ECO:0007669"/>
    <property type="project" value="UniProtKB-KW"/>
</dbReference>
<dbReference type="InterPro" id="IPR025166">
    <property type="entry name" value="Integrase_DNA_bind_dom"/>
</dbReference>
<dbReference type="Pfam" id="PF22022">
    <property type="entry name" value="Phage_int_M"/>
    <property type="match status" value="1"/>
</dbReference>
<dbReference type="PANTHER" id="PTHR30629">
    <property type="entry name" value="PROPHAGE INTEGRASE"/>
    <property type="match status" value="1"/>
</dbReference>
<dbReference type="InterPro" id="IPR038488">
    <property type="entry name" value="Integrase_DNA-bd_sf"/>
</dbReference>
<keyword evidence="2" id="KW-0229">DNA integration</keyword>
<dbReference type="SUPFAM" id="SSF56349">
    <property type="entry name" value="DNA breaking-rejoining enzymes"/>
    <property type="match status" value="1"/>
</dbReference>
<accession>A0A975HF54</accession>
<evidence type="ECO:0000256" key="5">
    <source>
        <dbReference type="PROSITE-ProRule" id="PRU01248"/>
    </source>
</evidence>
<protein>
    <submittedName>
        <fullName evidence="8">Integrase arm-type DNA-binding domain-containing protein</fullName>
    </submittedName>
</protein>
<dbReference type="Proteomes" id="UP000664914">
    <property type="component" value="Chromosome"/>
</dbReference>
<dbReference type="InterPro" id="IPR044068">
    <property type="entry name" value="CB"/>
</dbReference>
<evidence type="ECO:0000256" key="1">
    <source>
        <dbReference type="ARBA" id="ARBA00008857"/>
    </source>
</evidence>
<feature type="domain" description="Tyr recombinase" evidence="6">
    <location>
        <begin position="204"/>
        <end position="384"/>
    </location>
</feature>
<comment type="similarity">
    <text evidence="1">Belongs to the 'phage' integrase family.</text>
</comment>
<sequence>MPLTHIQIAAAKASNGALKLSDGRGLTLVVQPSGSKVWRLKYRYEGKQKTLHLGHWPKVGISEARIRREDARKLIEEGTDPALVKRFGPVAAKVKIVAGNSFRAVAEEWLEKCEREGLSQVTLNKIRWLLDKAYPALGSKPIEVIRPLDALAVLKKLEAEGILESARRLRSVLSRIFRFAVATGRIERDVAADLRGAIATPKGKNLAAITTAREAGVLLRAIENYSGHEITAIALECSAHLFVRPGELRQAEWPELDADEAIWAIPPEKTKMRRPHWVPLSRQMMEKLHRLHDLTGGGKYLFPCLGNDDMPMSENTVNLALRRLGFGQDQMTAHGFRAMAATLLNESGQWHPDAIERQLAHIETNEVRRAYTRGEYWPERVRMMQWWSDHIEELRRAPLVQRGSFGSVPTPPVRLVS</sequence>
<dbReference type="InterPro" id="IPR013762">
    <property type="entry name" value="Integrase-like_cat_sf"/>
</dbReference>
<dbReference type="InterPro" id="IPR053876">
    <property type="entry name" value="Phage_int_M"/>
</dbReference>
<dbReference type="CDD" id="cd00801">
    <property type="entry name" value="INT_P4_C"/>
    <property type="match status" value="1"/>
</dbReference>
<reference evidence="8" key="2">
    <citation type="submission" date="2021-04" db="EMBL/GenBank/DDBJ databases">
        <title>Isolation and genomic analysis of the ibuprofen-degrading bacterium Sphingomonas strain MPO218.</title>
        <authorList>
            <person name="Aulestia M."/>
            <person name="Flores A."/>
            <person name="Mangas E.L."/>
            <person name="Perez-Pulido A.J."/>
            <person name="Santero E."/>
            <person name="Camacho E.M."/>
        </authorList>
    </citation>
    <scope>NUCLEOTIDE SEQUENCE</scope>
    <source>
        <strain evidence="8">MPO218</strain>
    </source>
</reference>
<dbReference type="InterPro" id="IPR010998">
    <property type="entry name" value="Integrase_recombinase_N"/>
</dbReference>
<keyword evidence="3 5" id="KW-0238">DNA-binding</keyword>
<evidence type="ECO:0000313" key="9">
    <source>
        <dbReference type="Proteomes" id="UP000664914"/>
    </source>
</evidence>
<dbReference type="GO" id="GO:0003677">
    <property type="term" value="F:DNA binding"/>
    <property type="evidence" value="ECO:0007669"/>
    <property type="project" value="UniProtKB-UniRule"/>
</dbReference>